<dbReference type="PANTHER" id="PTHR45036">
    <property type="entry name" value="METHYLTRANSFERASE LIKE 7B"/>
    <property type="match status" value="1"/>
</dbReference>
<evidence type="ECO:0000259" key="1">
    <source>
        <dbReference type="Pfam" id="PF08241"/>
    </source>
</evidence>
<dbReference type="InterPro" id="IPR013216">
    <property type="entry name" value="Methyltransf_11"/>
</dbReference>
<dbReference type="SUPFAM" id="SSF53335">
    <property type="entry name" value="S-adenosyl-L-methionine-dependent methyltransferases"/>
    <property type="match status" value="1"/>
</dbReference>
<dbReference type="GO" id="GO:0032259">
    <property type="term" value="P:methylation"/>
    <property type="evidence" value="ECO:0007669"/>
    <property type="project" value="UniProtKB-KW"/>
</dbReference>
<organism evidence="2 3">
    <name type="scientific">Limnobacter litoralis</name>
    <dbReference type="NCBI Taxonomy" id="481366"/>
    <lineage>
        <taxon>Bacteria</taxon>
        <taxon>Pseudomonadati</taxon>
        <taxon>Pseudomonadota</taxon>
        <taxon>Betaproteobacteria</taxon>
        <taxon>Burkholderiales</taxon>
        <taxon>Burkholderiaceae</taxon>
        <taxon>Limnobacter</taxon>
    </lineage>
</organism>
<dbReference type="Proteomes" id="UP001156664">
    <property type="component" value="Unassembled WGS sequence"/>
</dbReference>
<keyword evidence="3" id="KW-1185">Reference proteome</keyword>
<dbReference type="Gene3D" id="3.40.50.150">
    <property type="entry name" value="Vaccinia Virus protein VP39"/>
    <property type="match status" value="1"/>
</dbReference>
<dbReference type="PANTHER" id="PTHR45036:SF1">
    <property type="entry name" value="METHYLTRANSFERASE LIKE 7A"/>
    <property type="match status" value="1"/>
</dbReference>
<comment type="caution">
    <text evidence="2">The sequence shown here is derived from an EMBL/GenBank/DDBJ whole genome shotgun (WGS) entry which is preliminary data.</text>
</comment>
<evidence type="ECO:0000313" key="2">
    <source>
        <dbReference type="EMBL" id="GLR26965.1"/>
    </source>
</evidence>
<dbReference type="Pfam" id="PF08241">
    <property type="entry name" value="Methyltransf_11"/>
    <property type="match status" value="1"/>
</dbReference>
<accession>A0ABQ5YT25</accession>
<feature type="domain" description="Methyltransferase type 11" evidence="1">
    <location>
        <begin position="44"/>
        <end position="140"/>
    </location>
</feature>
<dbReference type="InterPro" id="IPR029063">
    <property type="entry name" value="SAM-dependent_MTases_sf"/>
</dbReference>
<dbReference type="CDD" id="cd02440">
    <property type="entry name" value="AdoMet_MTases"/>
    <property type="match status" value="1"/>
</dbReference>
<evidence type="ECO:0000313" key="3">
    <source>
        <dbReference type="Proteomes" id="UP001156664"/>
    </source>
</evidence>
<reference evidence="3" key="1">
    <citation type="journal article" date="2019" name="Int. J. Syst. Evol. Microbiol.">
        <title>The Global Catalogue of Microorganisms (GCM) 10K type strain sequencing project: providing services to taxonomists for standard genome sequencing and annotation.</title>
        <authorList>
            <consortium name="The Broad Institute Genomics Platform"/>
            <consortium name="The Broad Institute Genome Sequencing Center for Infectious Disease"/>
            <person name="Wu L."/>
            <person name="Ma J."/>
        </authorList>
    </citation>
    <scope>NUCLEOTIDE SEQUENCE [LARGE SCALE GENOMIC DNA]</scope>
    <source>
        <strain evidence="3">NBRC 105857</strain>
    </source>
</reference>
<keyword evidence="2" id="KW-0808">Transferase</keyword>
<dbReference type="EMBL" id="BSOJ01000020">
    <property type="protein sequence ID" value="GLR26965.1"/>
    <property type="molecule type" value="Genomic_DNA"/>
</dbReference>
<protein>
    <submittedName>
        <fullName evidence="2">Phospholipid methyltransferase</fullName>
    </submittedName>
</protein>
<gene>
    <name evidence="2" type="primary">pmtA</name>
    <name evidence="2" type="ORF">GCM10007875_20550</name>
</gene>
<sequence>MANGWLATQYEKHVLPTLLDFACGMKPLRMQREKVVPKAHGKVLEIGIGTGLNMRFYDSKKVKSVLGLDPAMQMHRLARRRIQQAGLDVQLLGLSANSIPLDDHSIDTIVMTYTLCSIEDPVPALREMRRVLKPEGKLLFCEHGIAPDAKVASLQNRLQPVWGKLAGGCHLNRDIPALLNEAGFKTEQLEASYVPGPKVFTFNYWGQAYSEQ</sequence>
<proteinExistence type="predicted"/>
<name>A0ABQ5YT25_9BURK</name>
<keyword evidence="2" id="KW-0489">Methyltransferase</keyword>
<dbReference type="GO" id="GO:0008168">
    <property type="term" value="F:methyltransferase activity"/>
    <property type="evidence" value="ECO:0007669"/>
    <property type="project" value="UniProtKB-KW"/>
</dbReference>
<dbReference type="RefSeq" id="WP_284281658.1">
    <property type="nucleotide sequence ID" value="NZ_BSOJ01000020.1"/>
</dbReference>
<dbReference type="InterPro" id="IPR052356">
    <property type="entry name" value="Thiol_S-MT"/>
</dbReference>